<dbReference type="Pfam" id="PF03450">
    <property type="entry name" value="CO_deh_flav_C"/>
    <property type="match status" value="1"/>
</dbReference>
<dbReference type="Pfam" id="PF01799">
    <property type="entry name" value="Fer2_2"/>
    <property type="match status" value="1"/>
</dbReference>
<dbReference type="PROSITE" id="PS00197">
    <property type="entry name" value="2FE2S_FER_1"/>
    <property type="match status" value="1"/>
</dbReference>
<dbReference type="Gene3D" id="1.10.150.120">
    <property type="entry name" value="[2Fe-2S]-binding domain"/>
    <property type="match status" value="1"/>
</dbReference>
<dbReference type="RefSeq" id="WP_327598676.1">
    <property type="nucleotide sequence ID" value="NZ_JAYXHS010000001.1"/>
</dbReference>
<name>A0ABU6K1B5_9RHOO</name>
<dbReference type="InterPro" id="IPR016169">
    <property type="entry name" value="FAD-bd_PCMH_sub2"/>
</dbReference>
<dbReference type="PROSITE" id="PS51387">
    <property type="entry name" value="FAD_PCMH"/>
    <property type="match status" value="1"/>
</dbReference>
<dbReference type="InterPro" id="IPR036010">
    <property type="entry name" value="2Fe-2S_ferredoxin-like_sf"/>
</dbReference>
<evidence type="ECO:0000256" key="3">
    <source>
        <dbReference type="ARBA" id="ARBA00022827"/>
    </source>
</evidence>
<feature type="domain" description="FAD-binding PCMH-type" evidence="6">
    <location>
        <begin position="197"/>
        <end position="370"/>
    </location>
</feature>
<evidence type="ECO:0000313" key="8">
    <source>
        <dbReference type="Proteomes" id="UP001331561"/>
    </source>
</evidence>
<dbReference type="InterPro" id="IPR002888">
    <property type="entry name" value="2Fe-2S-bd"/>
</dbReference>
<gene>
    <name evidence="7" type="primary">xdhA</name>
    <name evidence="7" type="ORF">VVD49_08335</name>
</gene>
<dbReference type="InterPro" id="IPR016208">
    <property type="entry name" value="Ald_Oxase/xanthine_DH-like"/>
</dbReference>
<dbReference type="PIRSF" id="PIRSF036557">
    <property type="entry name" value="XdhA_RC"/>
    <property type="match status" value="1"/>
</dbReference>
<evidence type="ECO:0000256" key="2">
    <source>
        <dbReference type="ARBA" id="ARBA00022723"/>
    </source>
</evidence>
<comment type="caution">
    <text evidence="7">The sequence shown here is derived from an EMBL/GenBank/DDBJ whole genome shotgun (WGS) entry which is preliminary data.</text>
</comment>
<accession>A0ABU6K1B5</accession>
<dbReference type="InterPro" id="IPR036884">
    <property type="entry name" value="2Fe-2S-bd_dom_sf"/>
</dbReference>
<dbReference type="InterPro" id="IPR005107">
    <property type="entry name" value="CO_DH_flav_C"/>
</dbReference>
<dbReference type="Gene3D" id="3.30.43.10">
    <property type="entry name" value="Uridine Diphospho-n-acetylenolpyruvylglucosamine Reductase, domain 2"/>
    <property type="match status" value="1"/>
</dbReference>
<dbReference type="EMBL" id="JAYXHS010000001">
    <property type="protein sequence ID" value="MEC5385728.1"/>
    <property type="molecule type" value="Genomic_DNA"/>
</dbReference>
<dbReference type="Proteomes" id="UP001331561">
    <property type="component" value="Unassembled WGS sequence"/>
</dbReference>
<organism evidence="7 8">
    <name type="scientific">Uliginosibacterium silvisoli</name>
    <dbReference type="NCBI Taxonomy" id="3114758"/>
    <lineage>
        <taxon>Bacteria</taxon>
        <taxon>Pseudomonadati</taxon>
        <taxon>Pseudomonadota</taxon>
        <taxon>Betaproteobacteria</taxon>
        <taxon>Rhodocyclales</taxon>
        <taxon>Zoogloeaceae</taxon>
        <taxon>Uliginosibacterium</taxon>
    </lineage>
</organism>
<keyword evidence="8" id="KW-1185">Reference proteome</keyword>
<dbReference type="InterPro" id="IPR016166">
    <property type="entry name" value="FAD-bd_PCMH"/>
</dbReference>
<dbReference type="InterPro" id="IPR001041">
    <property type="entry name" value="2Fe-2S_ferredoxin-type"/>
</dbReference>
<dbReference type="SUPFAM" id="SSF54292">
    <property type="entry name" value="2Fe-2S ferredoxin-like"/>
    <property type="match status" value="1"/>
</dbReference>
<dbReference type="PANTHER" id="PTHR45444:SF3">
    <property type="entry name" value="XANTHINE DEHYDROGENASE"/>
    <property type="match status" value="1"/>
</dbReference>
<dbReference type="SUPFAM" id="SSF47741">
    <property type="entry name" value="CO dehydrogenase ISP C-domain like"/>
    <property type="match status" value="1"/>
</dbReference>
<dbReference type="InterPro" id="IPR006058">
    <property type="entry name" value="2Fe2S_fd_BS"/>
</dbReference>
<evidence type="ECO:0000256" key="4">
    <source>
        <dbReference type="ARBA" id="ARBA00023002"/>
    </source>
</evidence>
<dbReference type="SUPFAM" id="SSF55447">
    <property type="entry name" value="CO dehydrogenase flavoprotein C-terminal domain-like"/>
    <property type="match status" value="1"/>
</dbReference>
<dbReference type="NCBIfam" id="TIGR02963">
    <property type="entry name" value="xanthine_xdhA"/>
    <property type="match status" value="1"/>
</dbReference>
<dbReference type="GO" id="GO:0004854">
    <property type="term" value="F:xanthine dehydrogenase activity"/>
    <property type="evidence" value="ECO:0007669"/>
    <property type="project" value="UniProtKB-EC"/>
</dbReference>
<keyword evidence="4 7" id="KW-0560">Oxidoreductase</keyword>
<evidence type="ECO:0000313" key="7">
    <source>
        <dbReference type="EMBL" id="MEC5385728.1"/>
    </source>
</evidence>
<protein>
    <submittedName>
        <fullName evidence="7">Xanthine dehydrogenase small subunit</fullName>
        <ecNumber evidence="7">1.17.1.4</ecNumber>
    </submittedName>
</protein>
<sequence>MSQRAIRFWHRGKVVEVSGVSPQRTVLQWLREDAHCTGTKEGCGEGDCGACTVVVGSRDDAAPGGVRLEAVNSCIQFMPTLDGKALFSVEDVKLTDGTLHPVQEAMVECHGSQCGFCTPGFIMSLWAHYENNRESRDAAPTRDEITDTLSGNLCRCTGYRPIIDAAQAAWQKPCVKLSRAPLRSTLDELAAQPALEYSDGKQTFFAPRSTDELASLYAAHPDARILAGSTDVGLWVTKQLRQLGDIIYVGAAEDFAQIAVDDKWIEIGAGVSLTDAFDTLTADEPQWTEMAERFASKPIRNAGTLGGNVANGSPIGDSMPALIALGTLVVLQQGERIREMPLEALYLAYQKNAMEKGEFVRALRIPRARPERLFRTWKISKRRDQDISAVCAAFSLTLAEDGTVSAARIAFGGMAATPKRAAAAEAALTGRIFSDESTCDAMRALTGDYQPLADMRASAEYRMQVAQNLLWRLWLDYSSSDAVRIEELNV</sequence>
<dbReference type="InterPro" id="IPR036683">
    <property type="entry name" value="CO_DH_flav_C_dom_sf"/>
</dbReference>
<dbReference type="Gene3D" id="3.30.465.10">
    <property type="match status" value="1"/>
</dbReference>
<dbReference type="InterPro" id="IPR012675">
    <property type="entry name" value="Beta-grasp_dom_sf"/>
</dbReference>
<dbReference type="EC" id="1.17.1.4" evidence="7"/>
<evidence type="ECO:0000259" key="6">
    <source>
        <dbReference type="PROSITE" id="PS51387"/>
    </source>
</evidence>
<dbReference type="Pfam" id="PF00111">
    <property type="entry name" value="Fer2"/>
    <property type="match status" value="1"/>
</dbReference>
<dbReference type="InterPro" id="IPR012175">
    <property type="entry name" value="Xanth_DH_ssu_bac"/>
</dbReference>
<dbReference type="PANTHER" id="PTHR45444">
    <property type="entry name" value="XANTHINE DEHYDROGENASE"/>
    <property type="match status" value="1"/>
</dbReference>
<proteinExistence type="predicted"/>
<reference evidence="7 8" key="1">
    <citation type="submission" date="2024-01" db="EMBL/GenBank/DDBJ databases">
        <title>Uliginosibacterium soil sp. nov.</title>
        <authorList>
            <person name="Lv Y."/>
        </authorList>
    </citation>
    <scope>NUCLEOTIDE SEQUENCE [LARGE SCALE GENOMIC DNA]</scope>
    <source>
        <strain evidence="7 8">H3</strain>
    </source>
</reference>
<evidence type="ECO:0000256" key="1">
    <source>
        <dbReference type="ARBA" id="ARBA00022630"/>
    </source>
</evidence>
<dbReference type="Gene3D" id="3.30.390.50">
    <property type="entry name" value="CO dehydrogenase flavoprotein, C-terminal domain"/>
    <property type="match status" value="1"/>
</dbReference>
<dbReference type="CDD" id="cd00207">
    <property type="entry name" value="fer2"/>
    <property type="match status" value="1"/>
</dbReference>
<keyword evidence="1" id="KW-0285">Flavoprotein</keyword>
<dbReference type="Gene3D" id="3.10.20.30">
    <property type="match status" value="1"/>
</dbReference>
<dbReference type="InterPro" id="IPR016167">
    <property type="entry name" value="FAD-bd_PCMH_sub1"/>
</dbReference>
<keyword evidence="2" id="KW-0479">Metal-binding</keyword>
<keyword evidence="5" id="KW-0408">Iron</keyword>
<dbReference type="SUPFAM" id="SSF56176">
    <property type="entry name" value="FAD-binding/transporter-associated domain-like"/>
    <property type="match status" value="1"/>
</dbReference>
<keyword evidence="3" id="KW-0274">FAD</keyword>
<dbReference type="InterPro" id="IPR002346">
    <property type="entry name" value="Mopterin_DH_FAD-bd"/>
</dbReference>
<dbReference type="Pfam" id="PF00941">
    <property type="entry name" value="FAD_binding_5"/>
    <property type="match status" value="1"/>
</dbReference>
<dbReference type="SMART" id="SM01092">
    <property type="entry name" value="CO_deh_flav_C"/>
    <property type="match status" value="1"/>
</dbReference>
<dbReference type="InterPro" id="IPR036318">
    <property type="entry name" value="FAD-bd_PCMH-like_sf"/>
</dbReference>
<evidence type="ECO:0000256" key="5">
    <source>
        <dbReference type="ARBA" id="ARBA00023004"/>
    </source>
</evidence>
<dbReference type="InterPro" id="IPR014307">
    <property type="entry name" value="Xanthine_DH_ssu"/>
</dbReference>